<reference evidence="1 2" key="1">
    <citation type="journal article" date="2019" name="Sci. Rep.">
        <title>Orb-weaving spider Araneus ventricosus genome elucidates the spidroin gene catalogue.</title>
        <authorList>
            <person name="Kono N."/>
            <person name="Nakamura H."/>
            <person name="Ohtoshi R."/>
            <person name="Moran D.A.P."/>
            <person name="Shinohara A."/>
            <person name="Yoshida Y."/>
            <person name="Fujiwara M."/>
            <person name="Mori M."/>
            <person name="Tomita M."/>
            <person name="Arakawa K."/>
        </authorList>
    </citation>
    <scope>NUCLEOTIDE SEQUENCE [LARGE SCALE GENOMIC DNA]</scope>
</reference>
<comment type="caution">
    <text evidence="1">The sequence shown here is derived from an EMBL/GenBank/DDBJ whole genome shotgun (WGS) entry which is preliminary data.</text>
</comment>
<accession>A0A4Y2NWZ5</accession>
<gene>
    <name evidence="1" type="ORF">AVEN_52189_1</name>
</gene>
<sequence length="139" mass="15869">MILTSFTCIKPTYLAGLCFYPVTQLETISPSRRYFSVSRHRATYRKKNQAIYLSNSISSPTNGNHPHSGAMISDFQREIKFCLKSTLWKRILLTIATLRRARTPSLFCFTASRNGIDVTFKRAINKATISFITKKRLPA</sequence>
<organism evidence="1 2">
    <name type="scientific">Araneus ventricosus</name>
    <name type="common">Orbweaver spider</name>
    <name type="synonym">Epeira ventricosa</name>
    <dbReference type="NCBI Taxonomy" id="182803"/>
    <lineage>
        <taxon>Eukaryota</taxon>
        <taxon>Metazoa</taxon>
        <taxon>Ecdysozoa</taxon>
        <taxon>Arthropoda</taxon>
        <taxon>Chelicerata</taxon>
        <taxon>Arachnida</taxon>
        <taxon>Araneae</taxon>
        <taxon>Araneomorphae</taxon>
        <taxon>Entelegynae</taxon>
        <taxon>Araneoidea</taxon>
        <taxon>Araneidae</taxon>
        <taxon>Araneus</taxon>
    </lineage>
</organism>
<name>A0A4Y2NWZ5_ARAVE</name>
<dbReference type="Proteomes" id="UP000499080">
    <property type="component" value="Unassembled WGS sequence"/>
</dbReference>
<dbReference type="AlphaFoldDB" id="A0A4Y2NWZ5"/>
<dbReference type="EMBL" id="BGPR01009952">
    <property type="protein sequence ID" value="GBN43302.1"/>
    <property type="molecule type" value="Genomic_DNA"/>
</dbReference>
<proteinExistence type="predicted"/>
<evidence type="ECO:0000313" key="1">
    <source>
        <dbReference type="EMBL" id="GBN43302.1"/>
    </source>
</evidence>
<keyword evidence="2" id="KW-1185">Reference proteome</keyword>
<evidence type="ECO:0000313" key="2">
    <source>
        <dbReference type="Proteomes" id="UP000499080"/>
    </source>
</evidence>
<protein>
    <submittedName>
        <fullName evidence="1">Uncharacterized protein</fullName>
    </submittedName>
</protein>